<dbReference type="AlphaFoldDB" id="A0A255EM06"/>
<dbReference type="Proteomes" id="UP000216300">
    <property type="component" value="Unassembled WGS sequence"/>
</dbReference>
<reference evidence="2 3" key="1">
    <citation type="submission" date="2017-07" db="EMBL/GenBank/DDBJ databases">
        <title>Draft whole genome sequences of clinical Proprionibacteriaceae strains.</title>
        <authorList>
            <person name="Bernier A.-M."/>
            <person name="Bernard K."/>
            <person name="Domingo M.-C."/>
        </authorList>
    </citation>
    <scope>NUCLEOTIDE SEQUENCE [LARGE SCALE GENOMIC DNA]</scope>
    <source>
        <strain evidence="2 3">NML 150081</strain>
    </source>
</reference>
<evidence type="ECO:0000256" key="1">
    <source>
        <dbReference type="SAM" id="Phobius"/>
    </source>
</evidence>
<feature type="transmembrane region" description="Helical" evidence="1">
    <location>
        <begin position="21"/>
        <end position="39"/>
    </location>
</feature>
<comment type="caution">
    <text evidence="2">The sequence shown here is derived from an EMBL/GenBank/DDBJ whole genome shotgun (WGS) entry which is preliminary data.</text>
</comment>
<feature type="transmembrane region" description="Helical" evidence="1">
    <location>
        <begin position="83"/>
        <end position="107"/>
    </location>
</feature>
<evidence type="ECO:0000313" key="3">
    <source>
        <dbReference type="Proteomes" id="UP000216300"/>
    </source>
</evidence>
<keyword evidence="1" id="KW-0812">Transmembrane</keyword>
<dbReference type="RefSeq" id="WP_094452493.1">
    <property type="nucleotide sequence ID" value="NZ_NMVJ01000001.1"/>
</dbReference>
<proteinExistence type="predicted"/>
<gene>
    <name evidence="2" type="ORF">CGZ91_03310</name>
</gene>
<sequence length="161" mass="18219">MKAEQGLAESRFPALLSDRQYRARAWFGLAAALVVLAFLEPQFRTPIIVLCYIPVLITLVLLGAQARAEADLIKMERTKIAGLAGFGVARISAAVMFVVAVFMVAMLTFFARIWAPVTVAFLVLGLLIHLHLCWFRLNRWPLRRARLARRIKHSQLHPVHY</sequence>
<keyword evidence="1" id="KW-1133">Transmembrane helix</keyword>
<dbReference type="EMBL" id="NMVJ01000001">
    <property type="protein sequence ID" value="OYN92524.1"/>
    <property type="molecule type" value="Genomic_DNA"/>
</dbReference>
<accession>A0A255EM06</accession>
<protein>
    <submittedName>
        <fullName evidence="2">Uncharacterized protein</fullName>
    </submittedName>
</protein>
<keyword evidence="1" id="KW-0472">Membrane</keyword>
<keyword evidence="3" id="KW-1185">Reference proteome</keyword>
<feature type="transmembrane region" description="Helical" evidence="1">
    <location>
        <begin position="45"/>
        <end position="62"/>
    </location>
</feature>
<feature type="transmembrane region" description="Helical" evidence="1">
    <location>
        <begin position="113"/>
        <end position="137"/>
    </location>
</feature>
<evidence type="ECO:0000313" key="2">
    <source>
        <dbReference type="EMBL" id="OYN92524.1"/>
    </source>
</evidence>
<organism evidence="2 3">
    <name type="scientific">Parenemella sanctibonifatiensis</name>
    <dbReference type="NCBI Taxonomy" id="2016505"/>
    <lineage>
        <taxon>Bacteria</taxon>
        <taxon>Bacillati</taxon>
        <taxon>Actinomycetota</taxon>
        <taxon>Actinomycetes</taxon>
        <taxon>Propionibacteriales</taxon>
        <taxon>Propionibacteriaceae</taxon>
        <taxon>Parenemella</taxon>
    </lineage>
</organism>
<name>A0A255EM06_9ACTN</name>